<dbReference type="AlphaFoldDB" id="A0A424W749"/>
<dbReference type="SUPFAM" id="SSF55961">
    <property type="entry name" value="Bet v1-like"/>
    <property type="match status" value="1"/>
</dbReference>
<protein>
    <submittedName>
        <fullName evidence="1">Polyketide cyclase</fullName>
    </submittedName>
</protein>
<gene>
    <name evidence="1" type="ORF">DY367_24475</name>
</gene>
<dbReference type="OrthoDB" id="9803476at2"/>
<dbReference type="Proteomes" id="UP000285324">
    <property type="component" value="Unassembled WGS sequence"/>
</dbReference>
<evidence type="ECO:0000313" key="1">
    <source>
        <dbReference type="EMBL" id="RPJ89092.1"/>
    </source>
</evidence>
<sequence>MKPTAPQDPPQDIVLEYELDAPPEKVWRAISIPEFREQWLPGRALASAEPADATPAEEIRYRMRDEEPPFLESLVTFQIRPVADGRTLLRIIHALDDARLERRGRLAANDASPFLMRAA</sequence>
<dbReference type="RefSeq" id="WP_118933862.1">
    <property type="nucleotide sequence ID" value="NZ_CP061008.1"/>
</dbReference>
<name>A0A424W749_ALCXX</name>
<dbReference type="CDD" id="cd07814">
    <property type="entry name" value="SRPBCC_CalC_Aha1-like"/>
    <property type="match status" value="1"/>
</dbReference>
<organism evidence="1 2">
    <name type="scientific">Alcaligenes xylosoxydans xylosoxydans</name>
    <name type="common">Achromobacter xylosoxidans</name>
    <dbReference type="NCBI Taxonomy" id="85698"/>
    <lineage>
        <taxon>Bacteria</taxon>
        <taxon>Pseudomonadati</taxon>
        <taxon>Pseudomonadota</taxon>
        <taxon>Betaproteobacteria</taxon>
        <taxon>Burkholderiales</taxon>
        <taxon>Alcaligenaceae</taxon>
        <taxon>Achromobacter</taxon>
    </lineage>
</organism>
<comment type="caution">
    <text evidence="1">The sequence shown here is derived from an EMBL/GenBank/DDBJ whole genome shotgun (WGS) entry which is preliminary data.</text>
</comment>
<proteinExistence type="predicted"/>
<dbReference type="EMBL" id="QVXO01000048">
    <property type="protein sequence ID" value="RPJ89092.1"/>
    <property type="molecule type" value="Genomic_DNA"/>
</dbReference>
<reference evidence="1 2" key="1">
    <citation type="submission" date="2018-08" db="EMBL/GenBank/DDBJ databases">
        <title>Achromobacter xylosoxidans Genome sequencing and assembly.</title>
        <authorList>
            <person name="Wang R."/>
            <person name="Rensing C."/>
            <person name="Li Y."/>
        </authorList>
    </citation>
    <scope>NUCLEOTIDE SEQUENCE [LARGE SCALE GENOMIC DNA]</scope>
    <source>
        <strain evidence="1 2">GD003A</strain>
    </source>
</reference>
<evidence type="ECO:0000313" key="2">
    <source>
        <dbReference type="Proteomes" id="UP000285324"/>
    </source>
</evidence>
<accession>A0A424W749</accession>
<dbReference type="InterPro" id="IPR023393">
    <property type="entry name" value="START-like_dom_sf"/>
</dbReference>
<dbReference type="Gene3D" id="3.30.530.20">
    <property type="match status" value="1"/>
</dbReference>